<gene>
    <name evidence="1" type="ORF">F8388_013932</name>
</gene>
<comment type="caution">
    <text evidence="1">The sequence shown here is derived from an EMBL/GenBank/DDBJ whole genome shotgun (WGS) entry which is preliminary data.</text>
</comment>
<proteinExistence type="predicted"/>
<evidence type="ECO:0000313" key="1">
    <source>
        <dbReference type="EMBL" id="KAF4366867.1"/>
    </source>
</evidence>
<accession>A0A7J6F819</accession>
<dbReference type="PANTHER" id="PTHR36000:SF2">
    <property type="entry name" value="DEFECTIVE 1273 PROTEIN, PUTATIVE-RELATED"/>
    <property type="match status" value="1"/>
</dbReference>
<organism evidence="1 2">
    <name type="scientific">Cannabis sativa</name>
    <name type="common">Hemp</name>
    <name type="synonym">Marijuana</name>
    <dbReference type="NCBI Taxonomy" id="3483"/>
    <lineage>
        <taxon>Eukaryota</taxon>
        <taxon>Viridiplantae</taxon>
        <taxon>Streptophyta</taxon>
        <taxon>Embryophyta</taxon>
        <taxon>Tracheophyta</taxon>
        <taxon>Spermatophyta</taxon>
        <taxon>Magnoliopsida</taxon>
        <taxon>eudicotyledons</taxon>
        <taxon>Gunneridae</taxon>
        <taxon>Pentapetalae</taxon>
        <taxon>rosids</taxon>
        <taxon>fabids</taxon>
        <taxon>Rosales</taxon>
        <taxon>Cannabaceae</taxon>
        <taxon>Cannabis</taxon>
    </lineage>
</organism>
<dbReference type="Proteomes" id="UP000525078">
    <property type="component" value="Unassembled WGS sequence"/>
</dbReference>
<reference evidence="1 2" key="1">
    <citation type="journal article" date="2020" name="bioRxiv">
        <title>Sequence and annotation of 42 cannabis genomes reveals extensive copy number variation in cannabinoid synthesis and pathogen resistance genes.</title>
        <authorList>
            <person name="Mckernan K.J."/>
            <person name="Helbert Y."/>
            <person name="Kane L.T."/>
            <person name="Ebling H."/>
            <person name="Zhang L."/>
            <person name="Liu B."/>
            <person name="Eaton Z."/>
            <person name="Mclaughlin S."/>
            <person name="Kingan S."/>
            <person name="Baybayan P."/>
            <person name="Concepcion G."/>
            <person name="Jordan M."/>
            <person name="Riva A."/>
            <person name="Barbazuk W."/>
            <person name="Harkins T."/>
        </authorList>
    </citation>
    <scope>NUCLEOTIDE SEQUENCE [LARGE SCALE GENOMIC DNA]</scope>
    <source>
        <strain evidence="2">cv. Jamaican Lion 4</strain>
        <tissue evidence="1">Leaf</tissue>
    </source>
</reference>
<evidence type="ECO:0000313" key="2">
    <source>
        <dbReference type="Proteomes" id="UP000525078"/>
    </source>
</evidence>
<name>A0A7J6F819_CANSA</name>
<dbReference type="AlphaFoldDB" id="A0A7J6F819"/>
<sequence length="351" mass="39744">MERLSSDPPTTRLTPLWAVWYTCLLTEDWEFKAQPKHVCWGFILLWAQHGLNIELTRLEEQPSLAASALHLLPSINQFLLNQISSKMALKTPHPFLQLGSFPRSCSFGFKSYGVLQNSVPMSKVYCAMNMAAGQSSNDSGKTKFDQLMEKARKLWEGFPQPVKNFPWNRAFDNFIQLTLDLILAVFKYLSVPLLAVSSLSEMSYCAHERKLKLVPFPLFIGITLAGVLRQTALEISPLLKNAEVPWHLICMAIFFTLLKLPGPHYPYWGRIFIPHFANGGLCGLLFCGTEDLKTNQEQHCHRIQKTSLNSSSILSNEDCVRIPIYHFFLQVHGQGRGTIGKPSACLVYRIV</sequence>
<dbReference type="PANTHER" id="PTHR36000">
    <property type="entry name" value="DEFECTIVE 1273 PROTEIN, PUTATIVE-RELATED"/>
    <property type="match status" value="1"/>
</dbReference>
<dbReference type="EMBL" id="JAATIP010000146">
    <property type="protein sequence ID" value="KAF4366867.1"/>
    <property type="molecule type" value="Genomic_DNA"/>
</dbReference>
<protein>
    <submittedName>
        <fullName evidence="1">Uncharacterized protein</fullName>
    </submittedName>
</protein>